<dbReference type="Gene3D" id="2.60.40.4070">
    <property type="match status" value="1"/>
</dbReference>
<proteinExistence type="predicted"/>
<dbReference type="RefSeq" id="WP_136900979.1">
    <property type="nucleotide sequence ID" value="NZ_SUME01000003.1"/>
</dbReference>
<dbReference type="InterPro" id="IPR026444">
    <property type="entry name" value="Secre_tail"/>
</dbReference>
<comment type="caution">
    <text evidence="3">The sequence shown here is derived from an EMBL/GenBank/DDBJ whole genome shotgun (WGS) entry which is preliminary data.</text>
</comment>
<organism evidence="3 4">
    <name type="scientific">Sphingobacterium olei</name>
    <dbReference type="NCBI Taxonomy" id="2571155"/>
    <lineage>
        <taxon>Bacteria</taxon>
        <taxon>Pseudomonadati</taxon>
        <taxon>Bacteroidota</taxon>
        <taxon>Sphingobacteriia</taxon>
        <taxon>Sphingobacteriales</taxon>
        <taxon>Sphingobacteriaceae</taxon>
        <taxon>Sphingobacterium</taxon>
    </lineage>
</organism>
<reference evidence="3 4" key="1">
    <citation type="submission" date="2019-04" db="EMBL/GenBank/DDBJ databases">
        <title>Sphingobacterium olei sp. nov., isolated from oil-contaminated soil.</title>
        <authorList>
            <person name="Liu B."/>
        </authorList>
    </citation>
    <scope>NUCLEOTIDE SEQUENCE [LARGE SCALE GENOMIC DNA]</scope>
    <source>
        <strain evidence="3 4">HAL-9</strain>
    </source>
</reference>
<evidence type="ECO:0000259" key="2">
    <source>
        <dbReference type="Pfam" id="PF18962"/>
    </source>
</evidence>
<feature type="domain" description="Secretion system C-terminal sorting" evidence="2">
    <location>
        <begin position="64"/>
        <end position="139"/>
    </location>
</feature>
<evidence type="ECO:0000313" key="4">
    <source>
        <dbReference type="Proteomes" id="UP000306808"/>
    </source>
</evidence>
<accession>A0A4U0P284</accession>
<keyword evidence="4" id="KW-1185">Reference proteome</keyword>
<dbReference type="Proteomes" id="UP000306808">
    <property type="component" value="Unassembled WGS sequence"/>
</dbReference>
<gene>
    <name evidence="3" type="ORF">FAZ15_09015</name>
</gene>
<keyword evidence="1" id="KW-0732">Signal</keyword>
<dbReference type="Pfam" id="PF18962">
    <property type="entry name" value="Por_Secre_tail"/>
    <property type="match status" value="1"/>
</dbReference>
<name>A0A4U0P284_9SPHI</name>
<protein>
    <submittedName>
        <fullName evidence="3">T9SS type A sorting domain-containing protein</fullName>
    </submittedName>
</protein>
<evidence type="ECO:0000256" key="1">
    <source>
        <dbReference type="SAM" id="SignalP"/>
    </source>
</evidence>
<dbReference type="AlphaFoldDB" id="A0A4U0P284"/>
<evidence type="ECO:0000313" key="3">
    <source>
        <dbReference type="EMBL" id="TJZ61325.1"/>
    </source>
</evidence>
<feature type="chain" id="PRO_5020319284" evidence="1">
    <location>
        <begin position="28"/>
        <end position="140"/>
    </location>
</feature>
<sequence length="140" mass="15332">MKFSVHKIVKLGVVNTLLLTSVTTAYASGANAYFGTSASSYKMSSMVNEEENEKNINNVKVFYNPVSQQINVSFKLSKQGTVSIKLMDALGNEILNLSNSTLESGNQSFAFDTNDKITPGFYFLRVVVGGEAVVKRMSIR</sequence>
<dbReference type="EMBL" id="SUME01000003">
    <property type="protein sequence ID" value="TJZ61325.1"/>
    <property type="molecule type" value="Genomic_DNA"/>
</dbReference>
<feature type="signal peptide" evidence="1">
    <location>
        <begin position="1"/>
        <end position="27"/>
    </location>
</feature>
<dbReference type="NCBIfam" id="TIGR04183">
    <property type="entry name" value="Por_Secre_tail"/>
    <property type="match status" value="1"/>
</dbReference>
<dbReference type="OrthoDB" id="1523755at2"/>